<dbReference type="Pfam" id="PF08448">
    <property type="entry name" value="PAS_4"/>
    <property type="match status" value="1"/>
</dbReference>
<dbReference type="PANTHER" id="PTHR35936:SF17">
    <property type="entry name" value="ARGININE-BINDING EXTRACELLULAR PROTEIN ARTP"/>
    <property type="match status" value="1"/>
</dbReference>
<keyword evidence="2" id="KW-0732">Signal</keyword>
<dbReference type="Pfam" id="PF00497">
    <property type="entry name" value="SBP_bac_3"/>
    <property type="match status" value="2"/>
</dbReference>
<sequence>MSCIHQAFQTWMRIVLAMGMFSLAQPVIGEPGIPFRLSSSAVEPVPMQLDAADRQWLASQGTLRIGIATVDYEPVDIITDRNNYQGLSADYLSILRDKLGVPVEVLGYRTREQAVARLLAGEVDILTSASGFERGIEGVVLSQEYMADRLVVVCRTDDEGPVGNWAGKKIGFMAGYVDFHTAQAFYPSSEIVIISDLHNAMDALTEGDIDAFIGNELIVQSFKSFRPHSGLRIVGDSALPAFGFAFATRHSSSRLASLIDRALESLDERATRMVLSRWTSGLEGSIAQQRIDLLPTEREWIQRNPVVTLATQQFPLYGFRTGDGRWAGLSIDILARISRMTGLQFVHKEAFSTVQILDMLKSGEAQMNSSLSRSRERKAFLNFTHSYGGAPWVFVVRVNDSRLGSLSQLAGKVLVLPARHALEDYIRREYPAVTLRLVETYAQARHAVANGDADATIQTETQAYLYPPGRLKVGRSVEGQWAAATFSVPARYPELFSIMNKALEAIPVADIRALRTTWLGGAGQPLIIEGGLYHSPGLWWAIAGLCSVGLMSLFYNGFLRRQLGAGREYELSLIEQLKLSHRFLDGIPSPIFVVGLEGQLITCNQSYEERLSVRLGQICGLKVTEVDLFSQELAEKFQREILNMIQSRKPCYQKRWVEFKTGGMEIYQWAAPFYSETGRMEGLVGGWFDKSEARKWESRGILGGENRL</sequence>
<evidence type="ECO:0000256" key="2">
    <source>
        <dbReference type="ARBA" id="ARBA00022729"/>
    </source>
</evidence>
<keyword evidence="5" id="KW-0472">Membrane</keyword>
<dbReference type="InterPro" id="IPR035965">
    <property type="entry name" value="PAS-like_dom_sf"/>
</dbReference>
<gene>
    <name evidence="7" type="ORF">AB3G35_21845</name>
</gene>
<dbReference type="AlphaFoldDB" id="A0AB39WW02"/>
<proteinExistence type="inferred from homology"/>
<dbReference type="SMART" id="SM00062">
    <property type="entry name" value="PBPb"/>
    <property type="match status" value="2"/>
</dbReference>
<keyword evidence="3" id="KW-0547">Nucleotide-binding</keyword>
<evidence type="ECO:0000256" key="5">
    <source>
        <dbReference type="SAM" id="Phobius"/>
    </source>
</evidence>
<reference evidence="7" key="1">
    <citation type="submission" date="2024-07" db="EMBL/GenBank/DDBJ databases">
        <authorList>
            <person name="Biller S.J."/>
        </authorList>
    </citation>
    <scope>NUCLEOTIDE SEQUENCE</scope>
    <source>
        <strain evidence="7">WC2401</strain>
    </source>
</reference>
<name>A0AB39WW02_9PSED</name>
<dbReference type="InterPro" id="IPR049870">
    <property type="entry name" value="BvgS-like_periplasmic1"/>
</dbReference>
<keyword evidence="5" id="KW-1133">Transmembrane helix</keyword>
<feature type="domain" description="Solute-binding protein family 3/N-terminal" evidence="6">
    <location>
        <begin position="306"/>
        <end position="522"/>
    </location>
</feature>
<dbReference type="RefSeq" id="WP_369782138.1">
    <property type="nucleotide sequence ID" value="NZ_CP165623.1"/>
</dbReference>
<protein>
    <submittedName>
        <fullName evidence="7">Transporter substrate-binding domain-containing protein</fullName>
    </submittedName>
</protein>
<dbReference type="Gene3D" id="3.30.450.20">
    <property type="entry name" value="PAS domain"/>
    <property type="match status" value="1"/>
</dbReference>
<dbReference type="CDD" id="cd00130">
    <property type="entry name" value="PAS"/>
    <property type="match status" value="1"/>
</dbReference>
<evidence type="ECO:0000256" key="4">
    <source>
        <dbReference type="ARBA" id="ARBA00022777"/>
    </source>
</evidence>
<accession>A0AB39WW02</accession>
<dbReference type="InterPro" id="IPR001638">
    <property type="entry name" value="Solute-binding_3/MltF_N"/>
</dbReference>
<dbReference type="InterPro" id="IPR013656">
    <property type="entry name" value="PAS_4"/>
</dbReference>
<dbReference type="InterPro" id="IPR049871">
    <property type="entry name" value="BvgS-like_periplasmic2"/>
</dbReference>
<dbReference type="GO" id="GO:0016301">
    <property type="term" value="F:kinase activity"/>
    <property type="evidence" value="ECO:0007669"/>
    <property type="project" value="UniProtKB-KW"/>
</dbReference>
<dbReference type="CDD" id="cd13707">
    <property type="entry name" value="PBP2_BvgS_D2"/>
    <property type="match status" value="1"/>
</dbReference>
<keyword evidence="5" id="KW-0812">Transmembrane</keyword>
<keyword evidence="4" id="KW-0418">Kinase</keyword>
<evidence type="ECO:0000256" key="3">
    <source>
        <dbReference type="ARBA" id="ARBA00022741"/>
    </source>
</evidence>
<dbReference type="EMBL" id="CP165623">
    <property type="protein sequence ID" value="XDV05669.1"/>
    <property type="molecule type" value="Genomic_DNA"/>
</dbReference>
<evidence type="ECO:0000259" key="6">
    <source>
        <dbReference type="SMART" id="SM00062"/>
    </source>
</evidence>
<evidence type="ECO:0000256" key="1">
    <source>
        <dbReference type="ARBA" id="ARBA00010333"/>
    </source>
</evidence>
<dbReference type="PANTHER" id="PTHR35936">
    <property type="entry name" value="MEMBRANE-BOUND LYTIC MUREIN TRANSGLYCOSYLASE F"/>
    <property type="match status" value="1"/>
</dbReference>
<comment type="similarity">
    <text evidence="1">Belongs to the bacterial solute-binding protein 3 family.</text>
</comment>
<evidence type="ECO:0000313" key="7">
    <source>
        <dbReference type="EMBL" id="XDV05669.1"/>
    </source>
</evidence>
<dbReference type="GO" id="GO:0005886">
    <property type="term" value="C:plasma membrane"/>
    <property type="evidence" value="ECO:0007669"/>
    <property type="project" value="UniProtKB-SubCell"/>
</dbReference>
<dbReference type="InterPro" id="IPR000014">
    <property type="entry name" value="PAS"/>
</dbReference>
<feature type="transmembrane region" description="Helical" evidence="5">
    <location>
        <begin position="538"/>
        <end position="558"/>
    </location>
</feature>
<dbReference type="SUPFAM" id="SSF55785">
    <property type="entry name" value="PYP-like sensor domain (PAS domain)"/>
    <property type="match status" value="1"/>
</dbReference>
<dbReference type="CDD" id="cd13705">
    <property type="entry name" value="PBP2_BvgS_D1"/>
    <property type="match status" value="1"/>
</dbReference>
<dbReference type="Gene3D" id="3.40.190.10">
    <property type="entry name" value="Periplasmic binding protein-like II"/>
    <property type="match status" value="4"/>
</dbReference>
<feature type="domain" description="Solute-binding protein family 3/N-terminal" evidence="6">
    <location>
        <begin position="62"/>
        <end position="277"/>
    </location>
</feature>
<organism evidence="7">
    <name type="scientific">Pseudomonas sp. WC2401</name>
    <dbReference type="NCBI Taxonomy" id="3234143"/>
    <lineage>
        <taxon>Bacteria</taxon>
        <taxon>Pseudomonadati</taxon>
        <taxon>Pseudomonadota</taxon>
        <taxon>Gammaproteobacteria</taxon>
        <taxon>Pseudomonadales</taxon>
        <taxon>Pseudomonadaceae</taxon>
        <taxon>Pseudomonas</taxon>
    </lineage>
</organism>
<dbReference type="GO" id="GO:0005524">
    <property type="term" value="F:ATP binding"/>
    <property type="evidence" value="ECO:0007669"/>
    <property type="project" value="UniProtKB-KW"/>
</dbReference>
<dbReference type="SUPFAM" id="SSF53850">
    <property type="entry name" value="Periplasmic binding protein-like II"/>
    <property type="match status" value="2"/>
</dbReference>
<keyword evidence="4" id="KW-0808">Transferase</keyword>